<accession>F6EKK2</accession>
<organism evidence="3 4">
    <name type="scientific">Hoyosella subflava (strain DSM 45089 / JCM 17490 / NBRC 109087 / DQS3-9A1)</name>
    <name type="common">Amycolicicoccus subflavus</name>
    <dbReference type="NCBI Taxonomy" id="443218"/>
    <lineage>
        <taxon>Bacteria</taxon>
        <taxon>Bacillati</taxon>
        <taxon>Actinomycetota</taxon>
        <taxon>Actinomycetes</taxon>
        <taxon>Mycobacteriales</taxon>
        <taxon>Hoyosellaceae</taxon>
        <taxon>Hoyosella</taxon>
    </lineage>
</organism>
<evidence type="ECO:0000259" key="2">
    <source>
        <dbReference type="Pfam" id="PF03795"/>
    </source>
</evidence>
<protein>
    <recommendedName>
        <fullName evidence="2">YCII-related domain-containing protein</fullName>
    </recommendedName>
</protein>
<dbReference type="STRING" id="443218.AS9A_1689"/>
<evidence type="ECO:0000313" key="4">
    <source>
        <dbReference type="Proteomes" id="UP000009235"/>
    </source>
</evidence>
<sequence length="258" mass="28053">MKSYGKVVENAVYSFVAIVTGRPTREIIMHYFALLIGAENENEVPGTPEFEAAVAGYEEFDRWAGDSVVWGVALHSVNEGMRRKPDGMITDGPFTESAEVVGGLYVLAAENLDDAIEIARRIPAAMDGAIEMWPMAEWTLSDNSYSENWVALIREPASDTPDPGTSAWDSGVAEHEKFGSAAREWLRGGGALYPSSAATTIRVRDGKLLLSDGPYIESAEVVNGIYLFKCDEEEARALAARVPTGPRGGIEMRKVVSF</sequence>
<evidence type="ECO:0000256" key="1">
    <source>
        <dbReference type="ARBA" id="ARBA00007689"/>
    </source>
</evidence>
<proteinExistence type="inferred from homology"/>
<gene>
    <name evidence="3" type="ordered locus">AS9A_1689</name>
</gene>
<dbReference type="AlphaFoldDB" id="F6EKK2"/>
<comment type="similarity">
    <text evidence="1">Belongs to the YciI family.</text>
</comment>
<dbReference type="HOGENOM" id="CLU_1183997_0_0_11"/>
<dbReference type="PANTHER" id="PTHR35174">
    <property type="entry name" value="BLL7171 PROTEIN-RELATED"/>
    <property type="match status" value="1"/>
</dbReference>
<dbReference type="SUPFAM" id="SSF54909">
    <property type="entry name" value="Dimeric alpha+beta barrel"/>
    <property type="match status" value="2"/>
</dbReference>
<reference evidence="3 4" key="1">
    <citation type="journal article" date="2011" name="J. Bacteriol.">
        <title>Complete genome sequence of Amycolicicoccus subflavus DQS3-9A1T, an actinomycete isolated from crude oil-polluted soil.</title>
        <authorList>
            <person name="Cai M."/>
            <person name="Chen W.M."/>
            <person name="Nie Y."/>
            <person name="Chi C.Q."/>
            <person name="Wang Y.N."/>
            <person name="Tang Y.Q."/>
            <person name="Li G.Y."/>
            <person name="Wu X.L."/>
        </authorList>
    </citation>
    <scope>NUCLEOTIDE SEQUENCE [LARGE SCALE GENOMIC DNA]</scope>
    <source>
        <strain evidence="4">DSM 45089 / DQS3-9A1</strain>
    </source>
</reference>
<dbReference type="InterPro" id="IPR005545">
    <property type="entry name" value="YCII"/>
</dbReference>
<dbReference type="KEGG" id="asd:AS9A_1689"/>
<dbReference type="Pfam" id="PF03795">
    <property type="entry name" value="YCII"/>
    <property type="match status" value="2"/>
</dbReference>
<dbReference type="EMBL" id="CP002786">
    <property type="protein sequence ID" value="AEF40138.1"/>
    <property type="molecule type" value="Genomic_DNA"/>
</dbReference>
<dbReference type="InterPro" id="IPR011008">
    <property type="entry name" value="Dimeric_a/b-barrel"/>
</dbReference>
<dbReference type="Gene3D" id="3.30.70.1060">
    <property type="entry name" value="Dimeric alpha+beta barrel"/>
    <property type="match status" value="2"/>
</dbReference>
<dbReference type="Proteomes" id="UP000009235">
    <property type="component" value="Chromosome"/>
</dbReference>
<feature type="domain" description="YCII-related" evidence="2">
    <location>
        <begin position="90"/>
        <end position="139"/>
    </location>
</feature>
<name>F6EKK2_HOYSD</name>
<dbReference type="eggNOG" id="COG3795">
    <property type="taxonomic scope" value="Bacteria"/>
</dbReference>
<dbReference type="PANTHER" id="PTHR35174:SF3">
    <property type="entry name" value="BLL7171 PROTEIN"/>
    <property type="match status" value="1"/>
</dbReference>
<feature type="domain" description="YCII-related" evidence="2">
    <location>
        <begin position="195"/>
        <end position="258"/>
    </location>
</feature>
<keyword evidence="4" id="KW-1185">Reference proteome</keyword>
<evidence type="ECO:0000313" key="3">
    <source>
        <dbReference type="EMBL" id="AEF40138.1"/>
    </source>
</evidence>